<evidence type="ECO:0000313" key="2">
    <source>
        <dbReference type="EMBL" id="BAS87627.1"/>
    </source>
</evidence>
<dbReference type="EMBL" id="AP014960">
    <property type="protein sequence ID" value="BAS87627.1"/>
    <property type="molecule type" value="Genomic_DNA"/>
</dbReference>
<dbReference type="AlphaFoldDB" id="A0A0P0W6T7"/>
<name>A0A0P0W6T7_ORYSJ</name>
<reference evidence="2 3" key="2">
    <citation type="journal article" date="2013" name="Plant Cell Physiol.">
        <title>Rice Annotation Project Database (RAP-DB): an integrative and interactive database for rice genomics.</title>
        <authorList>
            <person name="Sakai H."/>
            <person name="Lee S.S."/>
            <person name="Tanaka T."/>
            <person name="Numa H."/>
            <person name="Kim J."/>
            <person name="Kawahara Y."/>
            <person name="Wakimoto H."/>
            <person name="Yang C.C."/>
            <person name="Iwamoto M."/>
            <person name="Abe T."/>
            <person name="Yamada Y."/>
            <person name="Muto A."/>
            <person name="Inokuchi H."/>
            <person name="Ikemura T."/>
            <person name="Matsumoto T."/>
            <person name="Sasaki T."/>
            <person name="Itoh T."/>
        </authorList>
    </citation>
    <scope>NUCLEOTIDE SEQUENCE [LARGE SCALE GENOMIC DNA]</scope>
    <source>
        <strain evidence="3">cv. Nipponbare</strain>
    </source>
</reference>
<feature type="region of interest" description="Disordered" evidence="1">
    <location>
        <begin position="90"/>
        <end position="115"/>
    </location>
</feature>
<proteinExistence type="predicted"/>
<keyword evidence="3" id="KW-1185">Reference proteome</keyword>
<gene>
    <name evidence="2" type="ordered locus">Os04g0118000</name>
    <name evidence="2" type="ORF">OSNPB_040118000</name>
</gene>
<evidence type="ECO:0000256" key="1">
    <source>
        <dbReference type="SAM" id="MobiDB-lite"/>
    </source>
</evidence>
<accession>A0A0P0W6T7</accession>
<sequence>MNTTAVSCPVIAYGRDHVVDTIMMVLIRVVVSFTALILESIEALERRTEVVEELTKVLRRRACSWRTTIPTDRLVPRGSTARPGRHHLSIPPICACHTQPTKPKAPRDVRHRKER</sequence>
<dbReference type="Proteomes" id="UP000059680">
    <property type="component" value="Chromosome 4"/>
</dbReference>
<dbReference type="InParanoid" id="A0A0P0W6T7"/>
<reference evidence="3" key="1">
    <citation type="journal article" date="2005" name="Nature">
        <title>The map-based sequence of the rice genome.</title>
        <authorList>
            <consortium name="International rice genome sequencing project (IRGSP)"/>
            <person name="Matsumoto T."/>
            <person name="Wu J."/>
            <person name="Kanamori H."/>
            <person name="Katayose Y."/>
            <person name="Fujisawa M."/>
            <person name="Namiki N."/>
            <person name="Mizuno H."/>
            <person name="Yamamoto K."/>
            <person name="Antonio B.A."/>
            <person name="Baba T."/>
            <person name="Sakata K."/>
            <person name="Nagamura Y."/>
            <person name="Aoki H."/>
            <person name="Arikawa K."/>
            <person name="Arita K."/>
            <person name="Bito T."/>
            <person name="Chiden Y."/>
            <person name="Fujitsuka N."/>
            <person name="Fukunaka R."/>
            <person name="Hamada M."/>
            <person name="Harada C."/>
            <person name="Hayashi A."/>
            <person name="Hijishita S."/>
            <person name="Honda M."/>
            <person name="Hosokawa S."/>
            <person name="Ichikawa Y."/>
            <person name="Idonuma A."/>
            <person name="Iijima M."/>
            <person name="Ikeda M."/>
            <person name="Ikeno M."/>
            <person name="Ito K."/>
            <person name="Ito S."/>
            <person name="Ito T."/>
            <person name="Ito Y."/>
            <person name="Ito Y."/>
            <person name="Iwabuchi A."/>
            <person name="Kamiya K."/>
            <person name="Karasawa W."/>
            <person name="Kurita K."/>
            <person name="Katagiri S."/>
            <person name="Kikuta A."/>
            <person name="Kobayashi H."/>
            <person name="Kobayashi N."/>
            <person name="Machita K."/>
            <person name="Maehara T."/>
            <person name="Masukawa M."/>
            <person name="Mizubayashi T."/>
            <person name="Mukai Y."/>
            <person name="Nagasaki H."/>
            <person name="Nagata Y."/>
            <person name="Naito S."/>
            <person name="Nakashima M."/>
            <person name="Nakama Y."/>
            <person name="Nakamichi Y."/>
            <person name="Nakamura M."/>
            <person name="Meguro A."/>
            <person name="Negishi M."/>
            <person name="Ohta I."/>
            <person name="Ohta T."/>
            <person name="Okamoto M."/>
            <person name="Ono N."/>
            <person name="Saji S."/>
            <person name="Sakaguchi M."/>
            <person name="Sakai K."/>
            <person name="Shibata M."/>
            <person name="Shimokawa T."/>
            <person name="Song J."/>
            <person name="Takazaki Y."/>
            <person name="Terasawa K."/>
            <person name="Tsugane M."/>
            <person name="Tsuji K."/>
            <person name="Ueda S."/>
            <person name="Waki K."/>
            <person name="Yamagata H."/>
            <person name="Yamamoto M."/>
            <person name="Yamamoto S."/>
            <person name="Yamane H."/>
            <person name="Yoshiki S."/>
            <person name="Yoshihara R."/>
            <person name="Yukawa K."/>
            <person name="Zhong H."/>
            <person name="Yano M."/>
            <person name="Yuan Q."/>
            <person name="Ouyang S."/>
            <person name="Liu J."/>
            <person name="Jones K.M."/>
            <person name="Gansberger K."/>
            <person name="Moffat K."/>
            <person name="Hill J."/>
            <person name="Bera J."/>
            <person name="Fadrosh D."/>
            <person name="Jin S."/>
            <person name="Johri S."/>
            <person name="Kim M."/>
            <person name="Overton L."/>
            <person name="Reardon M."/>
            <person name="Tsitrin T."/>
            <person name="Vuong H."/>
            <person name="Weaver B."/>
            <person name="Ciecko A."/>
            <person name="Tallon L."/>
            <person name="Jackson J."/>
            <person name="Pai G."/>
            <person name="Aken S.V."/>
            <person name="Utterback T."/>
            <person name="Reidmuller S."/>
            <person name="Feldblyum T."/>
            <person name="Hsiao J."/>
            <person name="Zismann V."/>
            <person name="Iobst S."/>
            <person name="de Vazeille A.R."/>
            <person name="Buell C.R."/>
            <person name="Ying K."/>
            <person name="Li Y."/>
            <person name="Lu T."/>
            <person name="Huang Y."/>
            <person name="Zhao Q."/>
            <person name="Feng Q."/>
            <person name="Zhang L."/>
            <person name="Zhu J."/>
            <person name="Weng Q."/>
            <person name="Mu J."/>
            <person name="Lu Y."/>
            <person name="Fan D."/>
            <person name="Liu Y."/>
            <person name="Guan J."/>
            <person name="Zhang Y."/>
            <person name="Yu S."/>
            <person name="Liu X."/>
            <person name="Zhang Y."/>
            <person name="Hong G."/>
            <person name="Han B."/>
            <person name="Choisne N."/>
            <person name="Demange N."/>
            <person name="Orjeda G."/>
            <person name="Samain S."/>
            <person name="Cattolico L."/>
            <person name="Pelletier E."/>
            <person name="Couloux A."/>
            <person name="Segurens B."/>
            <person name="Wincker P."/>
            <person name="D'Hont A."/>
            <person name="Scarpelli C."/>
            <person name="Weissenbach J."/>
            <person name="Salanoubat M."/>
            <person name="Quetier F."/>
            <person name="Yu Y."/>
            <person name="Kim H.R."/>
            <person name="Rambo T."/>
            <person name="Currie J."/>
            <person name="Collura K."/>
            <person name="Luo M."/>
            <person name="Yang T."/>
            <person name="Ammiraju J.S.S."/>
            <person name="Engler F."/>
            <person name="Soderlund C."/>
            <person name="Wing R.A."/>
            <person name="Palmer L.E."/>
            <person name="de la Bastide M."/>
            <person name="Spiegel L."/>
            <person name="Nascimento L."/>
            <person name="Zutavern T."/>
            <person name="O'Shaughnessy A."/>
            <person name="Dike S."/>
            <person name="Dedhia N."/>
            <person name="Preston R."/>
            <person name="Balija V."/>
            <person name="McCombie W.R."/>
            <person name="Chow T."/>
            <person name="Chen H."/>
            <person name="Chung M."/>
            <person name="Chen C."/>
            <person name="Shaw J."/>
            <person name="Wu H."/>
            <person name="Hsiao K."/>
            <person name="Chao Y."/>
            <person name="Chu M."/>
            <person name="Cheng C."/>
            <person name="Hour A."/>
            <person name="Lee P."/>
            <person name="Lin S."/>
            <person name="Lin Y."/>
            <person name="Liou J."/>
            <person name="Liu S."/>
            <person name="Hsing Y."/>
            <person name="Raghuvanshi S."/>
            <person name="Mohanty A."/>
            <person name="Bharti A.K."/>
            <person name="Gaur A."/>
            <person name="Gupta V."/>
            <person name="Kumar D."/>
            <person name="Ravi V."/>
            <person name="Vij S."/>
            <person name="Kapur A."/>
            <person name="Khurana P."/>
            <person name="Khurana P."/>
            <person name="Khurana J.P."/>
            <person name="Tyagi A.K."/>
            <person name="Gaikwad K."/>
            <person name="Singh A."/>
            <person name="Dalal V."/>
            <person name="Srivastava S."/>
            <person name="Dixit A."/>
            <person name="Pal A.K."/>
            <person name="Ghazi I.A."/>
            <person name="Yadav M."/>
            <person name="Pandit A."/>
            <person name="Bhargava A."/>
            <person name="Sureshbabu K."/>
            <person name="Batra K."/>
            <person name="Sharma T.R."/>
            <person name="Mohapatra T."/>
            <person name="Singh N.K."/>
            <person name="Messing J."/>
            <person name="Nelson A.B."/>
            <person name="Fuks G."/>
            <person name="Kavchok S."/>
            <person name="Keizer G."/>
            <person name="Linton E."/>
            <person name="Llaca V."/>
            <person name="Song R."/>
            <person name="Tanyolac B."/>
            <person name="Young S."/>
            <person name="Ho-Il K."/>
            <person name="Hahn J.H."/>
            <person name="Sangsakoo G."/>
            <person name="Vanavichit A."/>
            <person name="de Mattos Luiz.A.T."/>
            <person name="Zimmer P.D."/>
            <person name="Malone G."/>
            <person name="Dellagostin O."/>
            <person name="de Oliveira A.C."/>
            <person name="Bevan M."/>
            <person name="Bancroft I."/>
            <person name="Minx P."/>
            <person name="Cordum H."/>
            <person name="Wilson R."/>
            <person name="Cheng Z."/>
            <person name="Jin W."/>
            <person name="Jiang J."/>
            <person name="Leong S.A."/>
            <person name="Iwama H."/>
            <person name="Gojobori T."/>
            <person name="Itoh T."/>
            <person name="Niimura Y."/>
            <person name="Fujii Y."/>
            <person name="Habara T."/>
            <person name="Sakai H."/>
            <person name="Sato Y."/>
            <person name="Wilson G."/>
            <person name="Kumar K."/>
            <person name="McCouch S."/>
            <person name="Juretic N."/>
            <person name="Hoen D."/>
            <person name="Wright S."/>
            <person name="Bruskiewich R."/>
            <person name="Bureau T."/>
            <person name="Miyao A."/>
            <person name="Hirochika H."/>
            <person name="Nishikawa T."/>
            <person name="Kadowaki K."/>
            <person name="Sugiura M."/>
            <person name="Burr B."/>
            <person name="Sasaki T."/>
        </authorList>
    </citation>
    <scope>NUCLEOTIDE SEQUENCE [LARGE SCALE GENOMIC DNA]</scope>
    <source>
        <strain evidence="3">cv. Nipponbare</strain>
    </source>
</reference>
<reference evidence="2 3" key="3">
    <citation type="journal article" date="2013" name="Rice">
        <title>Improvement of the Oryza sativa Nipponbare reference genome using next generation sequence and optical map data.</title>
        <authorList>
            <person name="Kawahara Y."/>
            <person name="de la Bastide M."/>
            <person name="Hamilton J.P."/>
            <person name="Kanamori H."/>
            <person name="McCombie W.R."/>
            <person name="Ouyang S."/>
            <person name="Schwartz D.C."/>
            <person name="Tanaka T."/>
            <person name="Wu J."/>
            <person name="Zhou S."/>
            <person name="Childs K.L."/>
            <person name="Davidson R.M."/>
            <person name="Lin H."/>
            <person name="Quesada-Ocampo L."/>
            <person name="Vaillancourt B."/>
            <person name="Sakai H."/>
            <person name="Lee S.S."/>
            <person name="Kim J."/>
            <person name="Numa H."/>
            <person name="Itoh T."/>
            <person name="Buell C.R."/>
            <person name="Matsumoto T."/>
        </authorList>
    </citation>
    <scope>NUCLEOTIDE SEQUENCE [LARGE SCALE GENOMIC DNA]</scope>
    <source>
        <strain evidence="3">cv. Nipponbare</strain>
    </source>
</reference>
<organism evidence="2 3">
    <name type="scientific">Oryza sativa subsp. japonica</name>
    <name type="common">Rice</name>
    <dbReference type="NCBI Taxonomy" id="39947"/>
    <lineage>
        <taxon>Eukaryota</taxon>
        <taxon>Viridiplantae</taxon>
        <taxon>Streptophyta</taxon>
        <taxon>Embryophyta</taxon>
        <taxon>Tracheophyta</taxon>
        <taxon>Spermatophyta</taxon>
        <taxon>Magnoliopsida</taxon>
        <taxon>Liliopsida</taxon>
        <taxon>Poales</taxon>
        <taxon>Poaceae</taxon>
        <taxon>BOP clade</taxon>
        <taxon>Oryzoideae</taxon>
        <taxon>Oryzeae</taxon>
        <taxon>Oryzinae</taxon>
        <taxon>Oryza</taxon>
        <taxon>Oryza sativa</taxon>
    </lineage>
</organism>
<dbReference type="PaxDb" id="39947-A0A0P0W6T7"/>
<evidence type="ECO:0000313" key="3">
    <source>
        <dbReference type="Proteomes" id="UP000059680"/>
    </source>
</evidence>
<protein>
    <submittedName>
        <fullName evidence="2">Os04g0118000 protein</fullName>
    </submittedName>
</protein>